<dbReference type="Gene3D" id="3.60.15.10">
    <property type="entry name" value="Ribonuclease Z/Hydroxyacylglutathione hydrolase-like"/>
    <property type="match status" value="1"/>
</dbReference>
<dbReference type="InterPro" id="IPR001279">
    <property type="entry name" value="Metallo-B-lactamas"/>
</dbReference>
<sequence length="304" mass="34617">MSIGIKKMIKYASLFAMIIISLLFYYQLEQNDQVAKVVFFDVGQGDAILITTPAKKTILIDGGPDNAWLPQLGEQLPFYQRKIDLMILTHAHADHVVGLVEVLKRYRVDLILYPGSIDYDSTPYLEWLKVIEENSLNLQTTKQGDYYDFNDHSFLLTLYPLIEYNGQKVDDVNNTSVINQYCFLEICFLLTGDATAESEVEMIASGQDMHSEVLKVGHHGSHYSSTEEFLAAVAPQEAIIQVGQDNSFNHPHPRTLKKLIRMNIKIRRTDQDGMIIFYTDGQNYWLEPTLSDSPLSAIMDLIKK</sequence>
<dbReference type="Proteomes" id="UP000228689">
    <property type="component" value="Unassembled WGS sequence"/>
</dbReference>
<accession>A0A2M7RCC7</accession>
<comment type="caution">
    <text evidence="3">The sequence shown here is derived from an EMBL/GenBank/DDBJ whole genome shotgun (WGS) entry which is preliminary data.</text>
</comment>
<dbReference type="CDD" id="cd07731">
    <property type="entry name" value="ComA-like_MBL-fold"/>
    <property type="match status" value="1"/>
</dbReference>
<dbReference type="SMART" id="SM00849">
    <property type="entry name" value="Lactamase_B"/>
    <property type="match status" value="1"/>
</dbReference>
<evidence type="ECO:0000256" key="1">
    <source>
        <dbReference type="SAM" id="Phobius"/>
    </source>
</evidence>
<organism evidence="3 4">
    <name type="scientific">Candidatus Komeilibacteria bacterium CG_4_10_14_0_8_um_filter_37_78</name>
    <dbReference type="NCBI Taxonomy" id="1974471"/>
    <lineage>
        <taxon>Bacteria</taxon>
        <taxon>Candidatus Komeiliibacteriota</taxon>
    </lineage>
</organism>
<evidence type="ECO:0000313" key="4">
    <source>
        <dbReference type="Proteomes" id="UP000228689"/>
    </source>
</evidence>
<keyword evidence="1" id="KW-0472">Membrane</keyword>
<dbReference type="InterPro" id="IPR052159">
    <property type="entry name" value="Competence_DNA_uptake"/>
</dbReference>
<dbReference type="PANTHER" id="PTHR30619:SF7">
    <property type="entry name" value="BETA-LACTAMASE DOMAIN PROTEIN"/>
    <property type="match status" value="1"/>
</dbReference>
<feature type="transmembrane region" description="Helical" evidence="1">
    <location>
        <begin position="12"/>
        <end position="28"/>
    </location>
</feature>
<dbReference type="InterPro" id="IPR035681">
    <property type="entry name" value="ComA-like_MBL"/>
</dbReference>
<keyword evidence="1" id="KW-0812">Transmembrane</keyword>
<keyword evidence="1" id="KW-1133">Transmembrane helix</keyword>
<dbReference type="SUPFAM" id="SSF56281">
    <property type="entry name" value="Metallo-hydrolase/oxidoreductase"/>
    <property type="match status" value="1"/>
</dbReference>
<reference evidence="4" key="1">
    <citation type="submission" date="2017-09" db="EMBL/GenBank/DDBJ databases">
        <title>Depth-based differentiation of microbial function through sediment-hosted aquifers and enrichment of novel symbionts in the deep terrestrial subsurface.</title>
        <authorList>
            <person name="Probst A.J."/>
            <person name="Ladd B."/>
            <person name="Jarett J.K."/>
            <person name="Geller-Mcgrath D.E."/>
            <person name="Sieber C.M.K."/>
            <person name="Emerson J.B."/>
            <person name="Anantharaman K."/>
            <person name="Thomas B.C."/>
            <person name="Malmstrom R."/>
            <person name="Stieglmeier M."/>
            <person name="Klingl A."/>
            <person name="Woyke T."/>
            <person name="Ryan C.M."/>
            <person name="Banfield J.F."/>
        </authorList>
    </citation>
    <scope>NUCLEOTIDE SEQUENCE [LARGE SCALE GENOMIC DNA]</scope>
</reference>
<protein>
    <recommendedName>
        <fullName evidence="2">Metallo-beta-lactamase domain-containing protein</fullName>
    </recommendedName>
</protein>
<dbReference type="Pfam" id="PF00753">
    <property type="entry name" value="Lactamase_B"/>
    <property type="match status" value="1"/>
</dbReference>
<evidence type="ECO:0000313" key="3">
    <source>
        <dbReference type="EMBL" id="PIY94247.1"/>
    </source>
</evidence>
<dbReference type="EMBL" id="PFMC01000070">
    <property type="protein sequence ID" value="PIY94247.1"/>
    <property type="molecule type" value="Genomic_DNA"/>
</dbReference>
<gene>
    <name evidence="3" type="ORF">COY67_02835</name>
</gene>
<proteinExistence type="predicted"/>
<feature type="domain" description="Metallo-beta-lactamase" evidence="2">
    <location>
        <begin position="44"/>
        <end position="244"/>
    </location>
</feature>
<name>A0A2M7RCC7_9BACT</name>
<dbReference type="PANTHER" id="PTHR30619">
    <property type="entry name" value="DNA INTERNALIZATION/COMPETENCE PROTEIN COMEC/REC2"/>
    <property type="match status" value="1"/>
</dbReference>
<dbReference type="InterPro" id="IPR036866">
    <property type="entry name" value="RibonucZ/Hydroxyglut_hydro"/>
</dbReference>
<evidence type="ECO:0000259" key="2">
    <source>
        <dbReference type="SMART" id="SM00849"/>
    </source>
</evidence>
<dbReference type="AlphaFoldDB" id="A0A2M7RCC7"/>